<accession>A0A5C3NQ00</accession>
<keyword evidence="3" id="KW-1185">Reference proteome</keyword>
<reference evidence="2 3" key="1">
    <citation type="journal article" date="2019" name="Nat. Ecol. Evol.">
        <title>Megaphylogeny resolves global patterns of mushroom evolution.</title>
        <authorList>
            <person name="Varga T."/>
            <person name="Krizsan K."/>
            <person name="Foldi C."/>
            <person name="Dima B."/>
            <person name="Sanchez-Garcia M."/>
            <person name="Sanchez-Ramirez S."/>
            <person name="Szollosi G.J."/>
            <person name="Szarkandi J.G."/>
            <person name="Papp V."/>
            <person name="Albert L."/>
            <person name="Andreopoulos W."/>
            <person name="Angelini C."/>
            <person name="Antonin V."/>
            <person name="Barry K.W."/>
            <person name="Bougher N.L."/>
            <person name="Buchanan P."/>
            <person name="Buyck B."/>
            <person name="Bense V."/>
            <person name="Catcheside P."/>
            <person name="Chovatia M."/>
            <person name="Cooper J."/>
            <person name="Damon W."/>
            <person name="Desjardin D."/>
            <person name="Finy P."/>
            <person name="Geml J."/>
            <person name="Haridas S."/>
            <person name="Hughes K."/>
            <person name="Justo A."/>
            <person name="Karasinski D."/>
            <person name="Kautmanova I."/>
            <person name="Kiss B."/>
            <person name="Kocsube S."/>
            <person name="Kotiranta H."/>
            <person name="LaButti K.M."/>
            <person name="Lechner B.E."/>
            <person name="Liimatainen K."/>
            <person name="Lipzen A."/>
            <person name="Lukacs Z."/>
            <person name="Mihaltcheva S."/>
            <person name="Morgado L.N."/>
            <person name="Niskanen T."/>
            <person name="Noordeloos M.E."/>
            <person name="Ohm R.A."/>
            <person name="Ortiz-Santana B."/>
            <person name="Ovrebo C."/>
            <person name="Racz N."/>
            <person name="Riley R."/>
            <person name="Savchenko A."/>
            <person name="Shiryaev A."/>
            <person name="Soop K."/>
            <person name="Spirin V."/>
            <person name="Szebenyi C."/>
            <person name="Tomsovsky M."/>
            <person name="Tulloss R.E."/>
            <person name="Uehling J."/>
            <person name="Grigoriev I.V."/>
            <person name="Vagvolgyi C."/>
            <person name="Papp T."/>
            <person name="Martin F.M."/>
            <person name="Miettinen O."/>
            <person name="Hibbett D.S."/>
            <person name="Nagy L.G."/>
        </authorList>
    </citation>
    <scope>NUCLEOTIDE SEQUENCE [LARGE SCALE GENOMIC DNA]</scope>
    <source>
        <strain evidence="2 3">HHB13444</strain>
    </source>
</reference>
<feature type="non-terminal residue" evidence="2">
    <location>
        <position position="106"/>
    </location>
</feature>
<gene>
    <name evidence="2" type="ORF">K466DRAFT_592549</name>
</gene>
<proteinExistence type="predicted"/>
<evidence type="ECO:0000313" key="2">
    <source>
        <dbReference type="EMBL" id="TFK79112.1"/>
    </source>
</evidence>
<sequence>MRGIQYQWAPLHPSSVTRPSIPRSSPMCTHALIISFVWDTYVALTLRSWTLEDPAGDASEASAVQTSGLQARLHRRRDGAAAAPTGFAILRSRTQDETRREETRRA</sequence>
<evidence type="ECO:0000256" key="1">
    <source>
        <dbReference type="SAM" id="MobiDB-lite"/>
    </source>
</evidence>
<dbReference type="AlphaFoldDB" id="A0A5C3NQ00"/>
<protein>
    <submittedName>
        <fullName evidence="2">Uncharacterized protein</fullName>
    </submittedName>
</protein>
<name>A0A5C3NQ00_9APHY</name>
<evidence type="ECO:0000313" key="3">
    <source>
        <dbReference type="Proteomes" id="UP000308197"/>
    </source>
</evidence>
<feature type="region of interest" description="Disordered" evidence="1">
    <location>
        <begin position="77"/>
        <end position="106"/>
    </location>
</feature>
<feature type="compositionally biased region" description="Basic and acidic residues" evidence="1">
    <location>
        <begin position="93"/>
        <end position="106"/>
    </location>
</feature>
<dbReference type="Proteomes" id="UP000308197">
    <property type="component" value="Unassembled WGS sequence"/>
</dbReference>
<organism evidence="2 3">
    <name type="scientific">Polyporus arcularius HHB13444</name>
    <dbReference type="NCBI Taxonomy" id="1314778"/>
    <lineage>
        <taxon>Eukaryota</taxon>
        <taxon>Fungi</taxon>
        <taxon>Dikarya</taxon>
        <taxon>Basidiomycota</taxon>
        <taxon>Agaricomycotina</taxon>
        <taxon>Agaricomycetes</taxon>
        <taxon>Polyporales</taxon>
        <taxon>Polyporaceae</taxon>
        <taxon>Polyporus</taxon>
    </lineage>
</organism>
<dbReference type="InParanoid" id="A0A5C3NQ00"/>
<dbReference type="EMBL" id="ML212162">
    <property type="protein sequence ID" value="TFK79112.1"/>
    <property type="molecule type" value="Genomic_DNA"/>
</dbReference>